<feature type="region of interest" description="Disordered" evidence="1">
    <location>
        <begin position="23"/>
        <end position="64"/>
    </location>
</feature>
<protein>
    <submittedName>
        <fullName evidence="2">Uncharacterized protein</fullName>
    </submittedName>
</protein>
<keyword evidence="3" id="KW-1185">Reference proteome</keyword>
<dbReference type="Proteomes" id="UP001327560">
    <property type="component" value="Chromosome 7"/>
</dbReference>
<evidence type="ECO:0000313" key="2">
    <source>
        <dbReference type="EMBL" id="WOL14244.1"/>
    </source>
</evidence>
<accession>A0AAQ3KSV6</accession>
<evidence type="ECO:0000256" key="1">
    <source>
        <dbReference type="SAM" id="MobiDB-lite"/>
    </source>
</evidence>
<gene>
    <name evidence="2" type="ORF">Cni_G23024</name>
</gene>
<dbReference type="EMBL" id="CP136896">
    <property type="protein sequence ID" value="WOL14244.1"/>
    <property type="molecule type" value="Genomic_DNA"/>
</dbReference>
<name>A0AAQ3KSV6_9LILI</name>
<feature type="compositionally biased region" description="Basic residues" evidence="1">
    <location>
        <begin position="30"/>
        <end position="40"/>
    </location>
</feature>
<sequence>MAFSCSCMPALGKVLPLKPAAQQEEAAAKEKKKLQKRQKQKQSNLDQAAKLTPSLPFHSRRGLL</sequence>
<dbReference type="AlphaFoldDB" id="A0AAQ3KSV6"/>
<evidence type="ECO:0000313" key="3">
    <source>
        <dbReference type="Proteomes" id="UP001327560"/>
    </source>
</evidence>
<reference evidence="2 3" key="1">
    <citation type="submission" date="2023-10" db="EMBL/GenBank/DDBJ databases">
        <title>Chromosome-scale genome assembly provides insights into flower coloration mechanisms of Canna indica.</title>
        <authorList>
            <person name="Li C."/>
        </authorList>
    </citation>
    <scope>NUCLEOTIDE SEQUENCE [LARGE SCALE GENOMIC DNA]</scope>
    <source>
        <tissue evidence="2">Flower</tissue>
    </source>
</reference>
<proteinExistence type="predicted"/>
<organism evidence="2 3">
    <name type="scientific">Canna indica</name>
    <name type="common">Indian-shot</name>
    <dbReference type="NCBI Taxonomy" id="4628"/>
    <lineage>
        <taxon>Eukaryota</taxon>
        <taxon>Viridiplantae</taxon>
        <taxon>Streptophyta</taxon>
        <taxon>Embryophyta</taxon>
        <taxon>Tracheophyta</taxon>
        <taxon>Spermatophyta</taxon>
        <taxon>Magnoliopsida</taxon>
        <taxon>Liliopsida</taxon>
        <taxon>Zingiberales</taxon>
        <taxon>Cannaceae</taxon>
        <taxon>Canna</taxon>
    </lineage>
</organism>